<reference evidence="3" key="1">
    <citation type="submission" date="2016-04" db="EMBL/GenBank/DDBJ databases">
        <authorList>
            <person name="Evans L.H."/>
            <person name="Alamgir A."/>
            <person name="Owens N."/>
            <person name="Weber N.D."/>
            <person name="Virtaneva K."/>
            <person name="Barbian K."/>
            <person name="Babar A."/>
            <person name="Rosenke K."/>
        </authorList>
    </citation>
    <scope>NUCLEOTIDE SEQUENCE</scope>
    <source>
        <strain evidence="3">86</strain>
    </source>
</reference>
<dbReference type="SUPFAM" id="SSF53300">
    <property type="entry name" value="vWA-like"/>
    <property type="match status" value="1"/>
</dbReference>
<gene>
    <name evidence="3" type="primary">cobT</name>
    <name evidence="3" type="ORF">KL86APRO_20196</name>
</gene>
<feature type="region of interest" description="Disordered" evidence="1">
    <location>
        <begin position="216"/>
        <end position="302"/>
    </location>
</feature>
<keyword evidence="3" id="KW-0436">Ligase</keyword>
<dbReference type="GO" id="GO:0051116">
    <property type="term" value="F:cobaltochelatase activity"/>
    <property type="evidence" value="ECO:0007669"/>
    <property type="project" value="UniProtKB-EC"/>
</dbReference>
<dbReference type="EC" id="6.6.1.2" evidence="3"/>
<dbReference type="CDD" id="cd01454">
    <property type="entry name" value="vWA_norD_type"/>
    <property type="match status" value="1"/>
</dbReference>
<dbReference type="InterPro" id="IPR051928">
    <property type="entry name" value="NorD/CobT"/>
</dbReference>
<proteinExistence type="predicted"/>
<dbReference type="Pfam" id="PF11775">
    <property type="entry name" value="CobT_C"/>
    <property type="match status" value="1"/>
</dbReference>
<dbReference type="PROSITE" id="PS50234">
    <property type="entry name" value="VWFA"/>
    <property type="match status" value="1"/>
</dbReference>
<name>A0A212KIH9_9PROT</name>
<dbReference type="Pfam" id="PF06213">
    <property type="entry name" value="CobT"/>
    <property type="match status" value="1"/>
</dbReference>
<dbReference type="AlphaFoldDB" id="A0A212KIH9"/>
<dbReference type="InterPro" id="IPR036465">
    <property type="entry name" value="vWFA_dom_sf"/>
</dbReference>
<evidence type="ECO:0000313" key="3">
    <source>
        <dbReference type="EMBL" id="SBW11451.1"/>
    </source>
</evidence>
<feature type="compositionally biased region" description="Low complexity" evidence="1">
    <location>
        <begin position="255"/>
        <end position="267"/>
    </location>
</feature>
<protein>
    <submittedName>
        <fullName evidence="3">Aerobic cobaltochelatase subunit CobT</fullName>
        <ecNumber evidence="3">6.6.1.2</ecNumber>
    </submittedName>
</protein>
<dbReference type="GO" id="GO:0009236">
    <property type="term" value="P:cobalamin biosynthetic process"/>
    <property type="evidence" value="ECO:0007669"/>
    <property type="project" value="InterPro"/>
</dbReference>
<dbReference type="PIRSF" id="PIRSF031715">
    <property type="entry name" value="Cob_chel_CobT"/>
    <property type="match status" value="1"/>
</dbReference>
<accession>A0A212KIH9</accession>
<dbReference type="PANTHER" id="PTHR41248:SF1">
    <property type="entry name" value="NORD PROTEIN"/>
    <property type="match status" value="1"/>
</dbReference>
<dbReference type="InterPro" id="IPR025861">
    <property type="entry name" value="CobT_VWA_dom"/>
</dbReference>
<organism evidence="3">
    <name type="scientific">uncultured Alphaproteobacteria bacterium</name>
    <dbReference type="NCBI Taxonomy" id="91750"/>
    <lineage>
        <taxon>Bacteria</taxon>
        <taxon>Pseudomonadati</taxon>
        <taxon>Pseudomonadota</taxon>
        <taxon>Alphaproteobacteria</taxon>
        <taxon>environmental samples</taxon>
    </lineage>
</organism>
<dbReference type="InterPro" id="IPR002035">
    <property type="entry name" value="VWF_A"/>
</dbReference>
<dbReference type="PANTHER" id="PTHR41248">
    <property type="entry name" value="NORD PROTEIN"/>
    <property type="match status" value="1"/>
</dbReference>
<evidence type="ECO:0000256" key="1">
    <source>
        <dbReference type="SAM" id="MobiDB-lite"/>
    </source>
</evidence>
<feature type="domain" description="VWFA" evidence="2">
    <location>
        <begin position="406"/>
        <end position="622"/>
    </location>
</feature>
<dbReference type="InterPro" id="IPR006538">
    <property type="entry name" value="CobT"/>
</dbReference>
<dbReference type="Gene3D" id="3.40.50.410">
    <property type="entry name" value="von Willebrand factor, type A domain"/>
    <property type="match status" value="1"/>
</dbReference>
<dbReference type="SMART" id="SM00327">
    <property type="entry name" value="VWA"/>
    <property type="match status" value="1"/>
</dbReference>
<sequence>MPINPATPDDAEAVEEFKRAIAGCVRALSGHPEAEVAFAPGAVASVMAERVQLPAPVGSLDPAAVPRLRGVADQAALKLRYHDDATHRRYAPLGADAVKVFDALETARTNALGGRALDGVRDNLAAALDATLRARGLQTCRKAEQVPLADALYCAAIARFMKGDVPPPAAHVAELWARAADPDAVEILDRLAASLHDQRAFARAARRLLADMDIEPELDPDDADRAESEPDAGDGAPPDAQQGSGEEGDSEMQTAAASAMAADAEGAAVEDDDESLNMQAEGADEAGGPTEESRRDDPFAPPGMGGYYAAYTTTHDEVVAAAELADEIELTRLRQLMDRQLLPLQGVIARLANRLQRRLMARQLRSWEFDQEEGILDASRLARIVAAPTHSLSFKIERETDFRDTVVTLLIDNSGSMRGRPITVAALSADILARTLERCGVKVEILGFTTRAWKGGKSREDWDRAGRPANPGRLNDLRHIVFKGADTPYRRAKKNLALMLREGILKENIDGEALMWAHKRLLARAEKRRVLMVISDGAPVDDSTLSANSGIYLERHLREVIAWIEGTSPVQLTAIGIGHDVTRYYRRAVTIVDAEELGGTLLAELTNLFLDDDTHARAGRVF</sequence>
<evidence type="ECO:0000259" key="2">
    <source>
        <dbReference type="PROSITE" id="PS50234"/>
    </source>
</evidence>
<dbReference type="EMBL" id="FLUO01000002">
    <property type="protein sequence ID" value="SBW11451.1"/>
    <property type="molecule type" value="Genomic_DNA"/>
</dbReference>